<dbReference type="Pfam" id="PF03435">
    <property type="entry name" value="Sacchrp_dh_NADP"/>
    <property type="match status" value="1"/>
</dbReference>
<dbReference type="GO" id="GO:0009247">
    <property type="term" value="P:glycolipid biosynthetic process"/>
    <property type="evidence" value="ECO:0007669"/>
    <property type="project" value="TreeGrafter"/>
</dbReference>
<dbReference type="SUPFAM" id="SSF51735">
    <property type="entry name" value="NAD(P)-binding Rossmann-fold domains"/>
    <property type="match status" value="1"/>
</dbReference>
<keyword evidence="2" id="KW-0472">Membrane</keyword>
<gene>
    <name evidence="4" type="ORF">HNY73_000271</name>
</gene>
<dbReference type="PANTHER" id="PTHR12286">
    <property type="entry name" value="SACCHAROPINE DEHYDROGENASE-LIKE OXIDOREDUCTASE"/>
    <property type="match status" value="1"/>
</dbReference>
<comment type="similarity">
    <text evidence="1">Belongs to the saccharopine dehydrogenase family.</text>
</comment>
<dbReference type="GO" id="GO:0005886">
    <property type="term" value="C:plasma membrane"/>
    <property type="evidence" value="ECO:0007669"/>
    <property type="project" value="TreeGrafter"/>
</dbReference>
<evidence type="ECO:0000313" key="5">
    <source>
        <dbReference type="Proteomes" id="UP000807504"/>
    </source>
</evidence>
<keyword evidence="2" id="KW-0812">Transmembrane</keyword>
<proteinExistence type="inferred from homology"/>
<keyword evidence="2" id="KW-1133">Transmembrane helix</keyword>
<dbReference type="AlphaFoldDB" id="A0A8T0FYP4"/>
<dbReference type="Proteomes" id="UP000807504">
    <property type="component" value="Unassembled WGS sequence"/>
</dbReference>
<keyword evidence="5" id="KW-1185">Reference proteome</keyword>
<feature type="transmembrane region" description="Helical" evidence="2">
    <location>
        <begin position="295"/>
        <end position="314"/>
    </location>
</feature>
<dbReference type="GO" id="GO:0005739">
    <property type="term" value="C:mitochondrion"/>
    <property type="evidence" value="ECO:0007669"/>
    <property type="project" value="TreeGrafter"/>
</dbReference>
<dbReference type="Gene3D" id="3.40.50.720">
    <property type="entry name" value="NAD(P)-binding Rossmann-like Domain"/>
    <property type="match status" value="1"/>
</dbReference>
<evidence type="ECO:0000259" key="3">
    <source>
        <dbReference type="Pfam" id="PF03435"/>
    </source>
</evidence>
<name>A0A8T0FYP4_ARGBR</name>
<dbReference type="InterPro" id="IPR051276">
    <property type="entry name" value="Saccharopine_DH-like_oxidrdct"/>
</dbReference>
<dbReference type="InterPro" id="IPR005097">
    <property type="entry name" value="Sacchrp_dh_NADP-bd"/>
</dbReference>
<evidence type="ECO:0000256" key="1">
    <source>
        <dbReference type="ARBA" id="ARBA00038048"/>
    </source>
</evidence>
<sequence>MSAPISKEYDIIILGASGLTGRYAMEELSQCVTESSGLKWAIAGRNTEKLKRSLENVRESLPKETDIRSPPIIKADVQDPSSIHEMCKRTKLLLNCVGPYDANGGEMIVATCIECRTHCVEISAEIKYLDKVLAKYFDSARKAGVYIVQSCGFGSLPADYGIALLMKKFAGGLNSVEYFVEILEGPRGISIGFGTFSSCAPSMVDYFKYEFEQDVEKVGKPSSVNSSFSVKKLIKKPLVKYSFKEKSLCLNFLGPDRRNIVQSQILRANVSNKKMSIIETRSYLKPPSVFKTVSYIFSFLIVAVMQLFAVGIYFTNKYPSFFTLGMFTKSGPSRQQILESGTRFTFYAKGWKNKADADIKQTLKPDKKLKLIINGQEPAYALTAVCMIQSCLTVLFEQEKLPLEGGVYPSGFAFENTNILERLEKRGMTFTFEEMK</sequence>
<evidence type="ECO:0000313" key="4">
    <source>
        <dbReference type="EMBL" id="KAF8795816.1"/>
    </source>
</evidence>
<evidence type="ECO:0000256" key="2">
    <source>
        <dbReference type="SAM" id="Phobius"/>
    </source>
</evidence>
<reference evidence="4" key="1">
    <citation type="journal article" date="2020" name="bioRxiv">
        <title>Chromosome-level reference genome of the European wasp spider Argiope bruennichi: a resource for studies on range expansion and evolutionary adaptation.</title>
        <authorList>
            <person name="Sheffer M.M."/>
            <person name="Hoppe A."/>
            <person name="Krehenwinkel H."/>
            <person name="Uhl G."/>
            <person name="Kuss A.W."/>
            <person name="Jensen L."/>
            <person name="Jensen C."/>
            <person name="Gillespie R.G."/>
            <person name="Hoff K.J."/>
            <person name="Prost S."/>
        </authorList>
    </citation>
    <scope>NUCLEOTIDE SEQUENCE</scope>
</reference>
<dbReference type="GO" id="GO:0005811">
    <property type="term" value="C:lipid droplet"/>
    <property type="evidence" value="ECO:0007669"/>
    <property type="project" value="TreeGrafter"/>
</dbReference>
<reference evidence="4" key="2">
    <citation type="submission" date="2020-06" db="EMBL/GenBank/DDBJ databases">
        <authorList>
            <person name="Sheffer M."/>
        </authorList>
    </citation>
    <scope>NUCLEOTIDE SEQUENCE</scope>
</reference>
<organism evidence="4 5">
    <name type="scientific">Argiope bruennichi</name>
    <name type="common">Wasp spider</name>
    <name type="synonym">Aranea bruennichi</name>
    <dbReference type="NCBI Taxonomy" id="94029"/>
    <lineage>
        <taxon>Eukaryota</taxon>
        <taxon>Metazoa</taxon>
        <taxon>Ecdysozoa</taxon>
        <taxon>Arthropoda</taxon>
        <taxon>Chelicerata</taxon>
        <taxon>Arachnida</taxon>
        <taxon>Araneae</taxon>
        <taxon>Araneomorphae</taxon>
        <taxon>Entelegynae</taxon>
        <taxon>Araneoidea</taxon>
        <taxon>Araneidae</taxon>
        <taxon>Argiope</taxon>
    </lineage>
</organism>
<accession>A0A8T0FYP4</accession>
<dbReference type="PANTHER" id="PTHR12286:SF5">
    <property type="entry name" value="SACCHAROPINE DEHYDROGENASE-LIKE OXIDOREDUCTASE"/>
    <property type="match status" value="1"/>
</dbReference>
<dbReference type="InterPro" id="IPR036291">
    <property type="entry name" value="NAD(P)-bd_dom_sf"/>
</dbReference>
<dbReference type="EMBL" id="JABXBU010000001">
    <property type="protein sequence ID" value="KAF8795816.1"/>
    <property type="molecule type" value="Genomic_DNA"/>
</dbReference>
<comment type="caution">
    <text evidence="4">The sequence shown here is derived from an EMBL/GenBank/DDBJ whole genome shotgun (WGS) entry which is preliminary data.</text>
</comment>
<protein>
    <submittedName>
        <fullName evidence="4">Saccharopine dehydrogenase-like oxidoreductase</fullName>
    </submittedName>
</protein>
<feature type="domain" description="Saccharopine dehydrogenase NADP binding" evidence="3">
    <location>
        <begin position="11"/>
        <end position="148"/>
    </location>
</feature>